<dbReference type="Proteomes" id="UP000801492">
    <property type="component" value="Unassembled WGS sequence"/>
</dbReference>
<comment type="caution">
    <text evidence="1">The sequence shown here is derived from an EMBL/GenBank/DDBJ whole genome shotgun (WGS) entry which is preliminary data.</text>
</comment>
<proteinExistence type="predicted"/>
<name>A0A8K0CDP4_IGNLU</name>
<reference evidence="1" key="1">
    <citation type="submission" date="2019-08" db="EMBL/GenBank/DDBJ databases">
        <title>The genome of the North American firefly Photinus pyralis.</title>
        <authorList>
            <consortium name="Photinus pyralis genome working group"/>
            <person name="Fallon T.R."/>
            <person name="Sander Lower S.E."/>
            <person name="Weng J.-K."/>
        </authorList>
    </citation>
    <scope>NUCLEOTIDE SEQUENCE</scope>
    <source>
        <strain evidence="1">TRF0915ILg1</strain>
        <tissue evidence="1">Whole body</tissue>
    </source>
</reference>
<accession>A0A8K0CDP4</accession>
<protein>
    <submittedName>
        <fullName evidence="1">Uncharacterized protein</fullName>
    </submittedName>
</protein>
<gene>
    <name evidence="1" type="ORF">ILUMI_23556</name>
</gene>
<dbReference type="OrthoDB" id="10025891at2759"/>
<keyword evidence="2" id="KW-1185">Reference proteome</keyword>
<evidence type="ECO:0000313" key="2">
    <source>
        <dbReference type="Proteomes" id="UP000801492"/>
    </source>
</evidence>
<dbReference type="EMBL" id="VTPC01090601">
    <property type="protein sequence ID" value="KAF2882618.1"/>
    <property type="molecule type" value="Genomic_DNA"/>
</dbReference>
<evidence type="ECO:0000313" key="1">
    <source>
        <dbReference type="EMBL" id="KAF2882618.1"/>
    </source>
</evidence>
<sequence length="102" mass="11533">MSPATIYRTIAECEQGIPCLDLQKCRRPKALSMATPNRLIETAKNRVDLELHIKRTIAECEQGIPCLDLQKSGRPKALSRATPNKLIETAKNRVDLELHIKR</sequence>
<dbReference type="AlphaFoldDB" id="A0A8K0CDP4"/>
<organism evidence="1 2">
    <name type="scientific">Ignelater luminosus</name>
    <name type="common">Cucubano</name>
    <name type="synonym">Pyrophorus luminosus</name>
    <dbReference type="NCBI Taxonomy" id="2038154"/>
    <lineage>
        <taxon>Eukaryota</taxon>
        <taxon>Metazoa</taxon>
        <taxon>Ecdysozoa</taxon>
        <taxon>Arthropoda</taxon>
        <taxon>Hexapoda</taxon>
        <taxon>Insecta</taxon>
        <taxon>Pterygota</taxon>
        <taxon>Neoptera</taxon>
        <taxon>Endopterygota</taxon>
        <taxon>Coleoptera</taxon>
        <taxon>Polyphaga</taxon>
        <taxon>Elateriformia</taxon>
        <taxon>Elateroidea</taxon>
        <taxon>Elateridae</taxon>
        <taxon>Agrypninae</taxon>
        <taxon>Pyrophorini</taxon>
        <taxon>Ignelater</taxon>
    </lineage>
</organism>